<dbReference type="Pfam" id="PF14832">
    <property type="entry name" value="Tautomerase_3"/>
    <property type="match status" value="1"/>
</dbReference>
<evidence type="ECO:0000259" key="1">
    <source>
        <dbReference type="Pfam" id="PF14832"/>
    </source>
</evidence>
<organism evidence="2 3">
    <name type="scientific">Dendryphion nanum</name>
    <dbReference type="NCBI Taxonomy" id="256645"/>
    <lineage>
        <taxon>Eukaryota</taxon>
        <taxon>Fungi</taxon>
        <taxon>Dikarya</taxon>
        <taxon>Ascomycota</taxon>
        <taxon>Pezizomycotina</taxon>
        <taxon>Dothideomycetes</taxon>
        <taxon>Pleosporomycetidae</taxon>
        <taxon>Pleosporales</taxon>
        <taxon>Torulaceae</taxon>
        <taxon>Dendryphion</taxon>
    </lineage>
</organism>
<dbReference type="InterPro" id="IPR028116">
    <property type="entry name" value="Cis-CaaD-like"/>
</dbReference>
<evidence type="ECO:0000313" key="2">
    <source>
        <dbReference type="EMBL" id="KAH7125385.1"/>
    </source>
</evidence>
<reference evidence="2" key="1">
    <citation type="journal article" date="2021" name="Nat. Commun.">
        <title>Genetic determinants of endophytism in the Arabidopsis root mycobiome.</title>
        <authorList>
            <person name="Mesny F."/>
            <person name="Miyauchi S."/>
            <person name="Thiergart T."/>
            <person name="Pickel B."/>
            <person name="Atanasova L."/>
            <person name="Karlsson M."/>
            <person name="Huettel B."/>
            <person name="Barry K.W."/>
            <person name="Haridas S."/>
            <person name="Chen C."/>
            <person name="Bauer D."/>
            <person name="Andreopoulos W."/>
            <person name="Pangilinan J."/>
            <person name="LaButti K."/>
            <person name="Riley R."/>
            <person name="Lipzen A."/>
            <person name="Clum A."/>
            <person name="Drula E."/>
            <person name="Henrissat B."/>
            <person name="Kohler A."/>
            <person name="Grigoriev I.V."/>
            <person name="Martin F.M."/>
            <person name="Hacquard S."/>
        </authorList>
    </citation>
    <scope>NUCLEOTIDE SEQUENCE</scope>
    <source>
        <strain evidence="2">MPI-CAGE-CH-0243</strain>
    </source>
</reference>
<keyword evidence="3" id="KW-1185">Reference proteome</keyword>
<name>A0A9P9DRJ9_9PLEO</name>
<accession>A0A9P9DRJ9</accession>
<comment type="caution">
    <text evidence="2">The sequence shown here is derived from an EMBL/GenBank/DDBJ whole genome shotgun (WGS) entry which is preliminary data.</text>
</comment>
<dbReference type="Gene3D" id="3.30.429.10">
    <property type="entry name" value="Macrophage Migration Inhibitory Factor"/>
    <property type="match status" value="1"/>
</dbReference>
<dbReference type="EMBL" id="JAGMWT010000007">
    <property type="protein sequence ID" value="KAH7125385.1"/>
    <property type="molecule type" value="Genomic_DNA"/>
</dbReference>
<dbReference type="InterPro" id="IPR014347">
    <property type="entry name" value="Tautomerase/MIF_sf"/>
</dbReference>
<gene>
    <name evidence="2" type="ORF">B0J11DRAFT_528290</name>
</gene>
<dbReference type="OrthoDB" id="2129288at2759"/>
<sequence>MPLWIIYHPHNTFTDIAERSSLSNAITKVYTAGNLPAFYVNVVFVPVAPDNFFIGGVPRPSPHTSANEPGPDSSKPFIRITIQNIARKIPSVKSANRFLSVVDQALKPFIADKGYDWEYSVEETSRDLWKIDGLVPPMPNTEAEKEWVRLNRAVEFEPEKGGLPKL</sequence>
<dbReference type="Proteomes" id="UP000700596">
    <property type="component" value="Unassembled WGS sequence"/>
</dbReference>
<evidence type="ECO:0000313" key="3">
    <source>
        <dbReference type="Proteomes" id="UP000700596"/>
    </source>
</evidence>
<proteinExistence type="predicted"/>
<protein>
    <submittedName>
        <fullName evidence="2">Oxalocrotonate tautomerase</fullName>
    </submittedName>
</protein>
<dbReference type="AlphaFoldDB" id="A0A9P9DRJ9"/>
<feature type="domain" description="Tautomerase cis-CaaD-like" evidence="1">
    <location>
        <begin position="1"/>
        <end position="152"/>
    </location>
</feature>